<dbReference type="EMBL" id="QRVJ01000012">
    <property type="protein sequence ID" value="RGS35977.1"/>
    <property type="molecule type" value="Genomic_DNA"/>
</dbReference>
<reference evidence="1 2" key="1">
    <citation type="submission" date="2018-08" db="EMBL/GenBank/DDBJ databases">
        <title>A genome reference for cultivated species of the human gut microbiota.</title>
        <authorList>
            <person name="Zou Y."/>
            <person name="Xue W."/>
            <person name="Luo G."/>
        </authorList>
    </citation>
    <scope>NUCLEOTIDE SEQUENCE [LARGE SCALE GENOMIC DNA]</scope>
    <source>
        <strain evidence="1 2">AF22-3AC</strain>
    </source>
</reference>
<organism evidence="1 2">
    <name type="scientific">Bacteroides cellulosilyticus</name>
    <dbReference type="NCBI Taxonomy" id="246787"/>
    <lineage>
        <taxon>Bacteria</taxon>
        <taxon>Pseudomonadati</taxon>
        <taxon>Bacteroidota</taxon>
        <taxon>Bacteroidia</taxon>
        <taxon>Bacteroidales</taxon>
        <taxon>Bacteroidaceae</taxon>
        <taxon>Bacteroides</taxon>
    </lineage>
</organism>
<dbReference type="Proteomes" id="UP000283341">
    <property type="component" value="Unassembled WGS sequence"/>
</dbReference>
<comment type="caution">
    <text evidence="1">The sequence shown here is derived from an EMBL/GenBank/DDBJ whole genome shotgun (WGS) entry which is preliminary data.</text>
</comment>
<evidence type="ECO:0000313" key="2">
    <source>
        <dbReference type="Proteomes" id="UP000283341"/>
    </source>
</evidence>
<dbReference type="AlphaFoldDB" id="A0A412IG28"/>
<gene>
    <name evidence="1" type="ORF">DWX97_14500</name>
</gene>
<protein>
    <submittedName>
        <fullName evidence="1">Uncharacterized protein</fullName>
    </submittedName>
</protein>
<name>A0A412IG28_9BACE</name>
<proteinExistence type="predicted"/>
<evidence type="ECO:0000313" key="1">
    <source>
        <dbReference type="EMBL" id="RGS35977.1"/>
    </source>
</evidence>
<accession>A0A412IG28</accession>
<sequence>MKNEGKRIIACEGKTFRRKSDSFIAGPELWIGYTYYLFGKRLDEPLLELPEHYEEIDILENEGNDE</sequence>